<proteinExistence type="predicted"/>
<gene>
    <name evidence="2" type="ORF">NPIL_1242</name>
</gene>
<evidence type="ECO:0000313" key="2">
    <source>
        <dbReference type="EMBL" id="GFS99100.1"/>
    </source>
</evidence>
<accession>A0A8X6TEC1</accession>
<name>A0A8X6TEC1_NEPPI</name>
<reference evidence="2" key="1">
    <citation type="submission" date="2020-08" db="EMBL/GenBank/DDBJ databases">
        <title>Multicomponent nature underlies the extraordinary mechanical properties of spider dragline silk.</title>
        <authorList>
            <person name="Kono N."/>
            <person name="Nakamura H."/>
            <person name="Mori M."/>
            <person name="Yoshida Y."/>
            <person name="Ohtoshi R."/>
            <person name="Malay A.D."/>
            <person name="Moran D.A.P."/>
            <person name="Tomita M."/>
            <person name="Numata K."/>
            <person name="Arakawa K."/>
        </authorList>
    </citation>
    <scope>NUCLEOTIDE SEQUENCE</scope>
</reference>
<protein>
    <submittedName>
        <fullName evidence="2">Uncharacterized protein</fullName>
    </submittedName>
</protein>
<comment type="caution">
    <text evidence="2">The sequence shown here is derived from an EMBL/GenBank/DDBJ whole genome shotgun (WGS) entry which is preliminary data.</text>
</comment>
<sequence>MSFRNSFDKSNFSDTRYENNNVIGNYSPGFKNTEEYGKSNGHVKQINAYFNRLRNDNEEKSGMSNNKISKNPENINERIAELLPFLNESNIYGNSLAHKIISSENFFEAFKSKVNKSQDKSIENVDSELRSTLKLYTPSNNLNTYKSGSHINRFLHRLDKYEMEMKRRFDGHQDGINFFGDKKWKTGYAFNGKPQSNDTFDTKNGYNSKEEIYRYGIPNNTKENRNNGEGLTIKSHIYNSERNGNVIDDYRNTIREQSSQSPRTLDDERMKVVLNERVIMEEHKNESNIDDSDTKIGKIILSKVFFENGKEQLVDKNGHNLNTHRRSYREAPEPYIQADKYETYLQEEDSSYDKEYLVISSAQISEQKHDTLASDYESAEENTGHRSEIHNGEVEMGYLSPIEYSEYSKDGSIYGDETDLKVRVLKREVHGEEYINKDRFVTQNKDVIIGEYQRDTDLFRDRKGANHIGHINSADEGINTTPISESEAYTDRNEGSFNANSDGHRIRGAKDHILSVKYENDSSNNDPISKKAHSYARSDIKNSYGNIDRSSEYRLHDHTDKYYSDAHGTLSGGHEDSKIEKGFKSLYSVVGFQNDEQSKQFEKETHADEIRVTPEIDKYTDTLGENGYVSIINEKEMKPRTSTIFESARNKVYKSRSQIEANTAPILQNVSPYIGFGSTTLGLRVQARGNGADSISSTENVKGFASGILTKFGEYNDSLSNYKLNSHKYGTLHVRDEKEKSLKAIELDASGGTKNYMQAFEAISFSNRGNGFRSNVDDHSHGEEYFHESFSAEIPVFQIFRNYTEINASDDSKNKFKSNIKFEHLPCDIANDDSTTDDIKNSSDASFYKIGKDVNSNSGIYKHSSFPEKYASVSSIEKYKDFWDEEEINREHKNFSGLNNKSEMYNAPGGFPGDLFVYSGKPHMFNNVNSTYSVLAEYRNPKVKMYNKMTGENNSAFDFGGEAAIHEESEHEYGIEAITLGDELSPSNTREHLNHNVTSGSTNFSVSSYINNKEKHASSTDKRSRGYRNKQYSNITFCADKQGSGEETEKCKNKAASNGLQSLGKVREFDGSENADRDIEKEEAMVYRGSRRLLMYKEEKLDAANSFSSKEEDLDVMILSIYFQVKGYSDAIYGESESRYMQHSNSLGTKDGQHFQNAAGN</sequence>
<keyword evidence="3" id="KW-1185">Reference proteome</keyword>
<dbReference type="AlphaFoldDB" id="A0A8X6TEC1"/>
<dbReference type="OrthoDB" id="10336295at2759"/>
<dbReference type="EMBL" id="BMAW01055059">
    <property type="protein sequence ID" value="GFS99100.1"/>
    <property type="molecule type" value="Genomic_DNA"/>
</dbReference>
<evidence type="ECO:0000313" key="3">
    <source>
        <dbReference type="Proteomes" id="UP000887013"/>
    </source>
</evidence>
<feature type="region of interest" description="Disordered" evidence="1">
    <location>
        <begin position="1141"/>
        <end position="1161"/>
    </location>
</feature>
<evidence type="ECO:0000256" key="1">
    <source>
        <dbReference type="SAM" id="MobiDB-lite"/>
    </source>
</evidence>
<organism evidence="2 3">
    <name type="scientific">Nephila pilipes</name>
    <name type="common">Giant wood spider</name>
    <name type="synonym">Nephila maculata</name>
    <dbReference type="NCBI Taxonomy" id="299642"/>
    <lineage>
        <taxon>Eukaryota</taxon>
        <taxon>Metazoa</taxon>
        <taxon>Ecdysozoa</taxon>
        <taxon>Arthropoda</taxon>
        <taxon>Chelicerata</taxon>
        <taxon>Arachnida</taxon>
        <taxon>Araneae</taxon>
        <taxon>Araneomorphae</taxon>
        <taxon>Entelegynae</taxon>
        <taxon>Araneoidea</taxon>
        <taxon>Nephilidae</taxon>
        <taxon>Nephila</taxon>
    </lineage>
</organism>
<dbReference type="Proteomes" id="UP000887013">
    <property type="component" value="Unassembled WGS sequence"/>
</dbReference>